<dbReference type="RefSeq" id="WP_158392599.1">
    <property type="nucleotide sequence ID" value="NZ_PNHC01000004.1"/>
</dbReference>
<organism evidence="1 2">
    <name type="scientific">Fusobacterium nucleatum</name>
    <dbReference type="NCBI Taxonomy" id="851"/>
    <lineage>
        <taxon>Bacteria</taxon>
        <taxon>Fusobacteriati</taxon>
        <taxon>Fusobacteriota</taxon>
        <taxon>Fusobacteriia</taxon>
        <taxon>Fusobacteriales</taxon>
        <taxon>Fusobacteriaceae</taxon>
        <taxon>Fusobacterium</taxon>
    </lineage>
</organism>
<evidence type="ECO:0000313" key="2">
    <source>
        <dbReference type="Proteomes" id="UP000235733"/>
    </source>
</evidence>
<dbReference type="EMBL" id="PNHC01000004">
    <property type="protein sequence ID" value="PMC69454.1"/>
    <property type="molecule type" value="Genomic_DNA"/>
</dbReference>
<name>A0A2N6TJG6_FUSNU</name>
<protein>
    <submittedName>
        <fullName evidence="1">Uncharacterized protein</fullName>
    </submittedName>
</protein>
<proteinExistence type="predicted"/>
<dbReference type="AlphaFoldDB" id="A0A2N6TJG6"/>
<reference evidence="1 2" key="1">
    <citation type="submission" date="2017-09" db="EMBL/GenBank/DDBJ databases">
        <title>Bacterial strain isolated from the female urinary microbiota.</title>
        <authorList>
            <person name="Thomas-White K."/>
            <person name="Kumar N."/>
            <person name="Forster S."/>
            <person name="Putonti C."/>
            <person name="Lawley T."/>
            <person name="Wolfe A.J."/>
        </authorList>
    </citation>
    <scope>NUCLEOTIDE SEQUENCE [LARGE SCALE GENOMIC DNA]</scope>
    <source>
        <strain evidence="1 2">UMB0249</strain>
    </source>
</reference>
<accession>A0A2N6TJG6</accession>
<dbReference type="Proteomes" id="UP000235733">
    <property type="component" value="Unassembled WGS sequence"/>
</dbReference>
<evidence type="ECO:0000313" key="1">
    <source>
        <dbReference type="EMBL" id="PMC69454.1"/>
    </source>
</evidence>
<gene>
    <name evidence="1" type="ORF">CJ209_06395</name>
</gene>
<comment type="caution">
    <text evidence="1">The sequence shown here is derived from an EMBL/GenBank/DDBJ whole genome shotgun (WGS) entry which is preliminary data.</text>
</comment>
<sequence>MEVKYNIRYSIEDDEFDFIELRLSSSSLNKKEIQVLKENGIEHKYLENNKIILIIKSFYSYFVEIDGENRGIFFEKTEHYSKYLKDIFLLRSKAEMNKISNLVISKEGIRVEIEV</sequence>